<dbReference type="SUPFAM" id="SSF46785">
    <property type="entry name" value="Winged helix' DNA-binding domain"/>
    <property type="match status" value="1"/>
</dbReference>
<keyword evidence="2" id="KW-0804">Transcription</keyword>
<evidence type="ECO:0000256" key="2">
    <source>
        <dbReference type="ARBA" id="ARBA00023163"/>
    </source>
</evidence>
<evidence type="ECO:0000256" key="1">
    <source>
        <dbReference type="ARBA" id="ARBA00023015"/>
    </source>
</evidence>
<reference evidence="5" key="1">
    <citation type="submission" date="2018-12" db="EMBL/GenBank/DDBJ databases">
        <title>Tengunoibacter tsumagoiensis gen. nov., sp. nov., Dictyobacter kobayashii sp. nov., D. alpinus sp. nov., and D. joshuensis sp. nov. and description of Dictyobacteraceae fam. nov. within the order Ktedonobacterales isolated from Tengu-no-mugimeshi.</title>
        <authorList>
            <person name="Wang C.M."/>
            <person name="Zheng Y."/>
            <person name="Sakai Y."/>
            <person name="Toyoda A."/>
            <person name="Minakuchi Y."/>
            <person name="Abe K."/>
            <person name="Yokota A."/>
            <person name="Yabe S."/>
        </authorList>
    </citation>
    <scope>NUCLEOTIDE SEQUENCE [LARGE SCALE GENOMIC DNA]</scope>
    <source>
        <strain evidence="5">Uno16</strain>
    </source>
</reference>
<dbReference type="Gene3D" id="1.10.10.10">
    <property type="entry name" value="Winged helix-like DNA-binding domain superfamily/Winged helix DNA-binding domain"/>
    <property type="match status" value="1"/>
</dbReference>
<dbReference type="InterPro" id="IPR036390">
    <property type="entry name" value="WH_DNA-bd_sf"/>
</dbReference>
<dbReference type="InterPro" id="IPR001034">
    <property type="entry name" value="DeoR_HTH"/>
</dbReference>
<dbReference type="InterPro" id="IPR036388">
    <property type="entry name" value="WH-like_DNA-bd_sf"/>
</dbReference>
<sequence length="333" mass="38243">MRYMPTSRVLIILELLQAKPAISGPELAARLEIDVRTVRRYITMLQDIGIPVETITGKYGGYRLRPGFKLPPLMFTNDEVLVLIVGLLIARKVGVKTMTSTVEGVIAKIERILPDALRQRVQAIKETLVVGIATPDVLVERLVVETMSLAAQQGRQVWLRYQAEDEKETERVIDPYKVVYHDGWWYALGYCHLRSNLRVFRLDRVQQLELQEMHFNRPADFHNLEYMLQPFAATPEMWHVEVLLFIPLEEAHRAIPLTLTNYTLEHHSQGTLLHAFVESLDWMARFLVGLGCSFNIYQPTELRITLKEIAEEMLHLAQATPTDKMSTDPGNRT</sequence>
<dbReference type="EMBL" id="BIFT01000001">
    <property type="protein sequence ID" value="GCE29053.1"/>
    <property type="molecule type" value="Genomic_DNA"/>
</dbReference>
<dbReference type="InterPro" id="IPR057727">
    <property type="entry name" value="WCX_dom"/>
</dbReference>
<dbReference type="PANTHER" id="PTHR34580:SF3">
    <property type="entry name" value="PROTEIN PAFB"/>
    <property type="match status" value="1"/>
</dbReference>
<dbReference type="PIRSF" id="PIRSF016838">
    <property type="entry name" value="PafC"/>
    <property type="match status" value="1"/>
</dbReference>
<dbReference type="AlphaFoldDB" id="A0A402BCE2"/>
<dbReference type="PROSITE" id="PS51000">
    <property type="entry name" value="HTH_DEOR_2"/>
    <property type="match status" value="1"/>
</dbReference>
<evidence type="ECO:0000259" key="3">
    <source>
        <dbReference type="PROSITE" id="PS51000"/>
    </source>
</evidence>
<dbReference type="RefSeq" id="WP_126629200.1">
    <property type="nucleotide sequence ID" value="NZ_BIFT01000001.1"/>
</dbReference>
<dbReference type="Pfam" id="PF08279">
    <property type="entry name" value="HTH_11"/>
    <property type="match status" value="1"/>
</dbReference>
<dbReference type="OrthoDB" id="9767131at2"/>
<evidence type="ECO:0000313" key="4">
    <source>
        <dbReference type="EMBL" id="GCE29053.1"/>
    </source>
</evidence>
<gene>
    <name evidence="4" type="ORF">KDA_45370</name>
</gene>
<name>A0A402BCE2_9CHLR</name>
<dbReference type="Pfam" id="PF25583">
    <property type="entry name" value="WCX"/>
    <property type="match status" value="1"/>
</dbReference>
<dbReference type="InterPro" id="IPR028349">
    <property type="entry name" value="PafC-like"/>
</dbReference>
<dbReference type="InterPro" id="IPR013196">
    <property type="entry name" value="HTH_11"/>
</dbReference>
<feature type="domain" description="HTH deoR-type" evidence="3">
    <location>
        <begin position="5"/>
        <end position="64"/>
    </location>
</feature>
<keyword evidence="1" id="KW-0805">Transcription regulation</keyword>
<dbReference type="PROSITE" id="PS52050">
    <property type="entry name" value="WYL"/>
    <property type="match status" value="1"/>
</dbReference>
<comment type="caution">
    <text evidence="4">The sequence shown here is derived from an EMBL/GenBank/DDBJ whole genome shotgun (WGS) entry which is preliminary data.</text>
</comment>
<keyword evidence="5" id="KW-1185">Reference proteome</keyword>
<accession>A0A402BCE2</accession>
<dbReference type="InterPro" id="IPR051534">
    <property type="entry name" value="CBASS_pafABC_assoc_protein"/>
</dbReference>
<dbReference type="PANTHER" id="PTHR34580">
    <property type="match status" value="1"/>
</dbReference>
<dbReference type="Proteomes" id="UP000287171">
    <property type="component" value="Unassembled WGS sequence"/>
</dbReference>
<proteinExistence type="predicted"/>
<dbReference type="InterPro" id="IPR026881">
    <property type="entry name" value="WYL_dom"/>
</dbReference>
<protein>
    <submittedName>
        <fullName evidence="4">Transcriptional regulator</fullName>
    </submittedName>
</protein>
<evidence type="ECO:0000313" key="5">
    <source>
        <dbReference type="Proteomes" id="UP000287171"/>
    </source>
</evidence>
<organism evidence="4 5">
    <name type="scientific">Dictyobacter alpinus</name>
    <dbReference type="NCBI Taxonomy" id="2014873"/>
    <lineage>
        <taxon>Bacteria</taxon>
        <taxon>Bacillati</taxon>
        <taxon>Chloroflexota</taxon>
        <taxon>Ktedonobacteria</taxon>
        <taxon>Ktedonobacterales</taxon>
        <taxon>Dictyobacteraceae</taxon>
        <taxon>Dictyobacter</taxon>
    </lineage>
</organism>
<dbReference type="GO" id="GO:0003700">
    <property type="term" value="F:DNA-binding transcription factor activity"/>
    <property type="evidence" value="ECO:0007669"/>
    <property type="project" value="InterPro"/>
</dbReference>
<dbReference type="Pfam" id="PF13280">
    <property type="entry name" value="WYL"/>
    <property type="match status" value="1"/>
</dbReference>